<evidence type="ECO:0000256" key="12">
    <source>
        <dbReference type="ARBA" id="ARBA00023136"/>
    </source>
</evidence>
<dbReference type="GO" id="GO:0005506">
    <property type="term" value="F:iron ion binding"/>
    <property type="evidence" value="ECO:0007669"/>
    <property type="project" value="InterPro"/>
</dbReference>
<dbReference type="InterPro" id="IPR050476">
    <property type="entry name" value="Insect_CytP450_Detox"/>
</dbReference>
<dbReference type="SUPFAM" id="SSF48264">
    <property type="entry name" value="Cytochrome P450"/>
    <property type="match status" value="1"/>
</dbReference>
<evidence type="ECO:0000256" key="14">
    <source>
        <dbReference type="RuleBase" id="RU000461"/>
    </source>
</evidence>
<evidence type="ECO:0000256" key="8">
    <source>
        <dbReference type="ARBA" id="ARBA00022848"/>
    </source>
</evidence>
<feature type="transmembrane region" description="Helical" evidence="15">
    <location>
        <begin position="6"/>
        <end position="22"/>
    </location>
</feature>
<dbReference type="GO" id="GO:0004497">
    <property type="term" value="F:monooxygenase activity"/>
    <property type="evidence" value="ECO:0007669"/>
    <property type="project" value="UniProtKB-KW"/>
</dbReference>
<evidence type="ECO:0000256" key="6">
    <source>
        <dbReference type="ARBA" id="ARBA00022723"/>
    </source>
</evidence>
<evidence type="ECO:0000313" key="17">
    <source>
        <dbReference type="Proteomes" id="UP001233999"/>
    </source>
</evidence>
<dbReference type="PANTHER" id="PTHR24292:SF45">
    <property type="entry name" value="CYTOCHROME P450 6G1-RELATED"/>
    <property type="match status" value="1"/>
</dbReference>
<evidence type="ECO:0000256" key="1">
    <source>
        <dbReference type="ARBA" id="ARBA00001971"/>
    </source>
</evidence>
<dbReference type="PANTHER" id="PTHR24292">
    <property type="entry name" value="CYTOCHROME P450"/>
    <property type="match status" value="1"/>
</dbReference>
<evidence type="ECO:0008006" key="18">
    <source>
        <dbReference type="Google" id="ProtNLM"/>
    </source>
</evidence>
<accession>A0AAD8AA39</accession>
<keyword evidence="9 14" id="KW-0560">Oxidoreductase</keyword>
<comment type="subcellular location">
    <subcellularLocation>
        <location evidence="3">Endoplasmic reticulum membrane</location>
        <topology evidence="3">Peripheral membrane protein</topology>
    </subcellularLocation>
    <subcellularLocation>
        <location evidence="2">Microsome membrane</location>
        <topology evidence="2">Peripheral membrane protein</topology>
    </subcellularLocation>
</comment>
<organism evidence="16 17">
    <name type="scientific">Diploptera punctata</name>
    <name type="common">Pacific beetle cockroach</name>
    <dbReference type="NCBI Taxonomy" id="6984"/>
    <lineage>
        <taxon>Eukaryota</taxon>
        <taxon>Metazoa</taxon>
        <taxon>Ecdysozoa</taxon>
        <taxon>Arthropoda</taxon>
        <taxon>Hexapoda</taxon>
        <taxon>Insecta</taxon>
        <taxon>Pterygota</taxon>
        <taxon>Neoptera</taxon>
        <taxon>Polyneoptera</taxon>
        <taxon>Dictyoptera</taxon>
        <taxon>Blattodea</taxon>
        <taxon>Blaberoidea</taxon>
        <taxon>Blaberidae</taxon>
        <taxon>Diplopterinae</taxon>
        <taxon>Diploptera</taxon>
    </lineage>
</organism>
<evidence type="ECO:0000256" key="13">
    <source>
        <dbReference type="PIRSR" id="PIRSR602402-1"/>
    </source>
</evidence>
<evidence type="ECO:0000256" key="9">
    <source>
        <dbReference type="ARBA" id="ARBA00023002"/>
    </source>
</evidence>
<dbReference type="PRINTS" id="PR00464">
    <property type="entry name" value="EP450II"/>
</dbReference>
<evidence type="ECO:0000256" key="10">
    <source>
        <dbReference type="ARBA" id="ARBA00023004"/>
    </source>
</evidence>
<evidence type="ECO:0000256" key="11">
    <source>
        <dbReference type="ARBA" id="ARBA00023033"/>
    </source>
</evidence>
<dbReference type="InterPro" id="IPR017972">
    <property type="entry name" value="Cyt_P450_CS"/>
</dbReference>
<keyword evidence="7" id="KW-0256">Endoplasmic reticulum</keyword>
<evidence type="ECO:0000256" key="2">
    <source>
        <dbReference type="ARBA" id="ARBA00004174"/>
    </source>
</evidence>
<dbReference type="InterPro" id="IPR001128">
    <property type="entry name" value="Cyt_P450"/>
</dbReference>
<evidence type="ECO:0000256" key="4">
    <source>
        <dbReference type="ARBA" id="ARBA00010617"/>
    </source>
</evidence>
<keyword evidence="15" id="KW-1133">Transmembrane helix</keyword>
<keyword evidence="10 13" id="KW-0408">Iron</keyword>
<dbReference type="PROSITE" id="PS00086">
    <property type="entry name" value="CYTOCHROME_P450"/>
    <property type="match status" value="1"/>
</dbReference>
<dbReference type="CDD" id="cd11056">
    <property type="entry name" value="CYP6-like"/>
    <property type="match status" value="1"/>
</dbReference>
<dbReference type="Gene3D" id="1.10.630.10">
    <property type="entry name" value="Cytochrome P450"/>
    <property type="match status" value="1"/>
</dbReference>
<reference evidence="16" key="2">
    <citation type="submission" date="2023-05" db="EMBL/GenBank/DDBJ databases">
        <authorList>
            <person name="Fouks B."/>
        </authorList>
    </citation>
    <scope>NUCLEOTIDE SEQUENCE</scope>
    <source>
        <strain evidence="16">Stay&amp;Tobe</strain>
        <tissue evidence="16">Testes</tissue>
    </source>
</reference>
<reference evidence="16" key="1">
    <citation type="journal article" date="2023" name="IScience">
        <title>Live-bearing cockroach genome reveals convergent evolutionary mechanisms linked to viviparity in insects and beyond.</title>
        <authorList>
            <person name="Fouks B."/>
            <person name="Harrison M.C."/>
            <person name="Mikhailova A.A."/>
            <person name="Marchal E."/>
            <person name="English S."/>
            <person name="Carruthers M."/>
            <person name="Jennings E.C."/>
            <person name="Chiamaka E.L."/>
            <person name="Frigard R.A."/>
            <person name="Pippel M."/>
            <person name="Attardo G.M."/>
            <person name="Benoit J.B."/>
            <person name="Bornberg-Bauer E."/>
            <person name="Tobe S.S."/>
        </authorList>
    </citation>
    <scope>NUCLEOTIDE SEQUENCE</scope>
    <source>
        <strain evidence="16">Stay&amp;Tobe</strain>
    </source>
</reference>
<keyword evidence="5 13" id="KW-0349">Heme</keyword>
<proteinExistence type="inferred from homology"/>
<dbReference type="AlphaFoldDB" id="A0AAD8AA39"/>
<dbReference type="GO" id="GO:0020037">
    <property type="term" value="F:heme binding"/>
    <property type="evidence" value="ECO:0007669"/>
    <property type="project" value="InterPro"/>
</dbReference>
<keyword evidence="11 14" id="KW-0503">Monooxygenase</keyword>
<dbReference type="GO" id="GO:0016705">
    <property type="term" value="F:oxidoreductase activity, acting on paired donors, with incorporation or reduction of molecular oxygen"/>
    <property type="evidence" value="ECO:0007669"/>
    <property type="project" value="InterPro"/>
</dbReference>
<sequence>MSWISILFVVIILFLLTLYLYFSKNVNYWKIRNIPYVEPFPFLGNLKDVLLQKVDIGHHLKNIHDKFKGTPYVGIFFFDQPALLIRDLDLVKNILVKDSYEYFMDRIMNMDEKVDPMGGKNMFSLKGEKWRFMRSKMTPTFTSVKMKNMLHLVQHCGEELVTCIDRLSTEAGGSVHVKDLTARYTTDVIASCAFGIESNSLRDPEAEFRRILRSIFQFSPRKALAGFTSFFAPKLQRIFKLRLINEEVTNFVRNTLWRTMEYREKNGTTRKDFIDSIMQIVRKNGIQESGFTYIESQGHKLKIDGDDFVAQAYIFLAAGFEPASTTMSFALYELSFRPDIQNQMREEITTVLNKFNNDIDYNALQEMTYLDMVVSETLRKYPVVPFVDRVASKDYIITSSDEKNLLLAAGTSVYISVLGIHNDPEYYTEPNVFDPLRFTEENKNQRPHYAYLPFGEGPRTCIGARFGLMGVKIGLIHILLNYEVSPCENTPTSLTFDTKPFLLATEGEIPLHFKRIRK</sequence>
<dbReference type="InterPro" id="IPR036396">
    <property type="entry name" value="Cyt_P450_sf"/>
</dbReference>
<dbReference type="InterPro" id="IPR002402">
    <property type="entry name" value="Cyt_P450_E_grp-II"/>
</dbReference>
<dbReference type="EMBL" id="JASPKZ010002709">
    <property type="protein sequence ID" value="KAJ9594886.1"/>
    <property type="molecule type" value="Genomic_DNA"/>
</dbReference>
<keyword evidence="8" id="KW-0492">Microsome</keyword>
<evidence type="ECO:0000256" key="5">
    <source>
        <dbReference type="ARBA" id="ARBA00022617"/>
    </source>
</evidence>
<feature type="binding site" description="axial binding residue" evidence="13">
    <location>
        <position position="461"/>
    </location>
    <ligand>
        <name>heme</name>
        <dbReference type="ChEBI" id="CHEBI:30413"/>
    </ligand>
    <ligandPart>
        <name>Fe</name>
        <dbReference type="ChEBI" id="CHEBI:18248"/>
    </ligandPart>
</feature>
<dbReference type="GO" id="GO:0005789">
    <property type="term" value="C:endoplasmic reticulum membrane"/>
    <property type="evidence" value="ECO:0007669"/>
    <property type="project" value="UniProtKB-SubCell"/>
</dbReference>
<dbReference type="FunFam" id="1.10.630.10:FF:000042">
    <property type="entry name" value="Cytochrome P450"/>
    <property type="match status" value="1"/>
</dbReference>
<keyword evidence="6 13" id="KW-0479">Metal-binding</keyword>
<name>A0AAD8AA39_DIPPU</name>
<keyword evidence="15" id="KW-0812">Transmembrane</keyword>
<keyword evidence="17" id="KW-1185">Reference proteome</keyword>
<dbReference type="Proteomes" id="UP001233999">
    <property type="component" value="Unassembled WGS sequence"/>
</dbReference>
<gene>
    <name evidence="16" type="ORF">L9F63_013811</name>
</gene>
<comment type="cofactor">
    <cofactor evidence="1 13">
        <name>heme</name>
        <dbReference type="ChEBI" id="CHEBI:30413"/>
    </cofactor>
</comment>
<dbReference type="Pfam" id="PF00067">
    <property type="entry name" value="p450"/>
    <property type="match status" value="1"/>
</dbReference>
<keyword evidence="12 15" id="KW-0472">Membrane</keyword>
<evidence type="ECO:0000256" key="15">
    <source>
        <dbReference type="SAM" id="Phobius"/>
    </source>
</evidence>
<evidence type="ECO:0000256" key="7">
    <source>
        <dbReference type="ARBA" id="ARBA00022824"/>
    </source>
</evidence>
<evidence type="ECO:0000313" key="16">
    <source>
        <dbReference type="EMBL" id="KAJ9594886.1"/>
    </source>
</evidence>
<dbReference type="PRINTS" id="PR00385">
    <property type="entry name" value="P450"/>
</dbReference>
<evidence type="ECO:0000256" key="3">
    <source>
        <dbReference type="ARBA" id="ARBA00004406"/>
    </source>
</evidence>
<comment type="similarity">
    <text evidence="4 14">Belongs to the cytochrome P450 family.</text>
</comment>
<comment type="caution">
    <text evidence="16">The sequence shown here is derived from an EMBL/GenBank/DDBJ whole genome shotgun (WGS) entry which is preliminary data.</text>
</comment>
<protein>
    <recommendedName>
        <fullName evidence="18">Cytochrome P450</fullName>
    </recommendedName>
</protein>